<dbReference type="InterPro" id="IPR011333">
    <property type="entry name" value="SKP1/BTB/POZ_sf"/>
</dbReference>
<accession>A0A834H6J5</accession>
<feature type="compositionally biased region" description="Pro residues" evidence="2">
    <location>
        <begin position="1"/>
        <end position="10"/>
    </location>
</feature>
<feature type="region of interest" description="Disordered" evidence="2">
    <location>
        <begin position="741"/>
        <end position="766"/>
    </location>
</feature>
<dbReference type="PANTHER" id="PTHR47369:SF1">
    <property type="entry name" value="BTB_POZ DOMAIN-CONTAINING PROTEIN"/>
    <property type="match status" value="1"/>
</dbReference>
<dbReference type="EMBL" id="WJXA01000004">
    <property type="protein sequence ID" value="KAF7146285.1"/>
    <property type="molecule type" value="Genomic_DNA"/>
</dbReference>
<feature type="region of interest" description="Disordered" evidence="2">
    <location>
        <begin position="782"/>
        <end position="808"/>
    </location>
</feature>
<evidence type="ECO:0000313" key="5">
    <source>
        <dbReference type="Proteomes" id="UP000626092"/>
    </source>
</evidence>
<name>A0A834H6J5_RHOSS</name>
<feature type="compositionally biased region" description="Polar residues" evidence="2">
    <location>
        <begin position="785"/>
        <end position="797"/>
    </location>
</feature>
<evidence type="ECO:0000256" key="2">
    <source>
        <dbReference type="SAM" id="MobiDB-lite"/>
    </source>
</evidence>
<feature type="region of interest" description="Disordered" evidence="2">
    <location>
        <begin position="1"/>
        <end position="29"/>
    </location>
</feature>
<dbReference type="Proteomes" id="UP000626092">
    <property type="component" value="Unassembled WGS sequence"/>
</dbReference>
<dbReference type="Pfam" id="PF00651">
    <property type="entry name" value="BTB"/>
    <property type="match status" value="1"/>
</dbReference>
<dbReference type="OrthoDB" id="6359943at2759"/>
<gene>
    <name evidence="4" type="ORF">RHSIM_Rhsim04G0223000</name>
</gene>
<dbReference type="AlphaFoldDB" id="A0A834H6J5"/>
<dbReference type="SMART" id="SM00225">
    <property type="entry name" value="BTB"/>
    <property type="match status" value="1"/>
</dbReference>
<comment type="pathway">
    <text evidence="1">Protein modification; protein ubiquitination.</text>
</comment>
<sequence length="1044" mass="114273">MNPPPPPPPQYTRQHRPQGGNGGGGLIPMMETTTMRRQASSSQHSDNDRSSGELRALDCNLTSLCDHIQLEGFNGGSFSDIVVHAMGSTYHLHRLLLSRSSYFSVRASLITPQLINGGTNPTFYWRGSIKAGAKLPYLHGLSCCSHKLKGKGVVLAIGNKILVPMMPNFKKGRSQGLIKAVGKDTFMVDRGIRLISQQMNMLHGPWKEANAPTVTLHVDDKNVNVEAISMALAYLYGHHPKLNDSNAFRVLAAASFLDLQDLCAICTDFIISELWTSNFLAYQIFAEGQDYGIHGERVRNACWGYLCQSGDMELKEVLPKLSSQTLQALLTSDELWVPSEEKRFELAFYTFLAKSALCKGEQPEEGCLSAEMGTNSHPDFPKVEGNNLSYRGTDKQLESELGCMSLKDDLEALNGARNVMVESADGVVGSETGVHSSKQQLLQGSRTDLHMEPRYNGDVEQLSSSNSLSYMDDVRSLSSYLEMPSGVGTSGLTGNGVAMEGPSEEGSCYQLNNNSWLSRDQRHGNTMNASYNGFMPGEWGRCGMPPLSWGGRVVGRRQVKGYAKGNCGMSEEEYDAFVNIFEGGSLLYCNMSFQSLLNVRKHLEELGFPCKAVNDSLWLQMLLSQRVQEIGADTCKNCCLVSMACTCRQHFGFSRGVAATGYYGQGHDHNNQPSNVGNVYVTDSTQGDGNGIFRPVRVHVRGAIDGLAGIGRGTTFVPADAWPPTRFVFSRVPFGVGNRNCQQSLANDDSEARGDHSGDPAGDGLTALVGLSQGVNMVGAHGEQTESGYETDLQSRLTGPGPSVAGPSTTTSDIAVQMLESPEHAIGIEWENANSSISLDMKTPLNHFPPFRFAVEFQDVHRLSDGQVKHSSEVFYAGSLWKVSVQAFNDEDPQGRRTLGLFLHRRKAEITDPLRKARGRRLVLCPQPHQHRASGQFWPLHRGALVRAPQGDGFAEVGTQPMGCSISFTIVHMYVDAREKVTARYQLICPSKREVMVFGSFKQTGTLLPKAPKGWGWRSALLFDELDDLLQNGALRIAAVVQLV</sequence>
<evidence type="ECO:0000259" key="3">
    <source>
        <dbReference type="SMART" id="SM00225"/>
    </source>
</evidence>
<evidence type="ECO:0000256" key="1">
    <source>
        <dbReference type="ARBA" id="ARBA00004906"/>
    </source>
</evidence>
<keyword evidence="5" id="KW-1185">Reference proteome</keyword>
<reference evidence="4" key="1">
    <citation type="submission" date="2019-11" db="EMBL/GenBank/DDBJ databases">
        <authorList>
            <person name="Liu Y."/>
            <person name="Hou J."/>
            <person name="Li T.-Q."/>
            <person name="Guan C.-H."/>
            <person name="Wu X."/>
            <person name="Wu H.-Z."/>
            <person name="Ling F."/>
            <person name="Zhang R."/>
            <person name="Shi X.-G."/>
            <person name="Ren J.-P."/>
            <person name="Chen E.-F."/>
            <person name="Sun J.-M."/>
        </authorList>
    </citation>
    <scope>NUCLEOTIDE SEQUENCE</scope>
    <source>
        <strain evidence="4">Adult_tree_wgs_1</strain>
        <tissue evidence="4">Leaves</tissue>
    </source>
</reference>
<dbReference type="Gene3D" id="3.30.710.10">
    <property type="entry name" value="Potassium Channel Kv1.1, Chain A"/>
    <property type="match status" value="1"/>
</dbReference>
<protein>
    <recommendedName>
        <fullName evidence="3">BTB domain-containing protein</fullName>
    </recommendedName>
</protein>
<dbReference type="InterPro" id="IPR000210">
    <property type="entry name" value="BTB/POZ_dom"/>
</dbReference>
<dbReference type="PANTHER" id="PTHR47369">
    <property type="entry name" value="BTB/POZ DOMAIN-CONTAINING PROTEIN"/>
    <property type="match status" value="1"/>
</dbReference>
<comment type="caution">
    <text evidence="4">The sequence shown here is derived from an EMBL/GenBank/DDBJ whole genome shotgun (WGS) entry which is preliminary data.</text>
</comment>
<dbReference type="SUPFAM" id="SSF54695">
    <property type="entry name" value="POZ domain"/>
    <property type="match status" value="1"/>
</dbReference>
<organism evidence="4 5">
    <name type="scientific">Rhododendron simsii</name>
    <name type="common">Sims's rhododendron</name>
    <dbReference type="NCBI Taxonomy" id="118357"/>
    <lineage>
        <taxon>Eukaryota</taxon>
        <taxon>Viridiplantae</taxon>
        <taxon>Streptophyta</taxon>
        <taxon>Embryophyta</taxon>
        <taxon>Tracheophyta</taxon>
        <taxon>Spermatophyta</taxon>
        <taxon>Magnoliopsida</taxon>
        <taxon>eudicotyledons</taxon>
        <taxon>Gunneridae</taxon>
        <taxon>Pentapetalae</taxon>
        <taxon>asterids</taxon>
        <taxon>Ericales</taxon>
        <taxon>Ericaceae</taxon>
        <taxon>Ericoideae</taxon>
        <taxon>Rhodoreae</taxon>
        <taxon>Rhododendron</taxon>
    </lineage>
</organism>
<evidence type="ECO:0000313" key="4">
    <source>
        <dbReference type="EMBL" id="KAF7146285.1"/>
    </source>
</evidence>
<feature type="domain" description="BTB" evidence="3">
    <location>
        <begin position="79"/>
        <end position="274"/>
    </location>
</feature>
<proteinExistence type="predicted"/>